<dbReference type="InterPro" id="IPR045340">
    <property type="entry name" value="DUF6533"/>
</dbReference>
<keyword evidence="1" id="KW-1133">Transmembrane helix</keyword>
<dbReference type="Pfam" id="PF20151">
    <property type="entry name" value="DUF6533"/>
    <property type="match status" value="1"/>
</dbReference>
<feature type="transmembrane region" description="Helical" evidence="1">
    <location>
        <begin position="64"/>
        <end position="87"/>
    </location>
</feature>
<accession>A0A0W0ETK2</accession>
<dbReference type="EMBL" id="LATX01002555">
    <property type="protein sequence ID" value="KTB27402.1"/>
    <property type="molecule type" value="Genomic_DNA"/>
</dbReference>
<organism evidence="3 4">
    <name type="scientific">Moniliophthora roreri</name>
    <name type="common">Frosty pod rot fungus</name>
    <name type="synonym">Monilia roreri</name>
    <dbReference type="NCBI Taxonomy" id="221103"/>
    <lineage>
        <taxon>Eukaryota</taxon>
        <taxon>Fungi</taxon>
        <taxon>Dikarya</taxon>
        <taxon>Basidiomycota</taxon>
        <taxon>Agaricomycotina</taxon>
        <taxon>Agaricomycetes</taxon>
        <taxon>Agaricomycetidae</taxon>
        <taxon>Agaricales</taxon>
        <taxon>Marasmiineae</taxon>
        <taxon>Marasmiaceae</taxon>
        <taxon>Moniliophthora</taxon>
    </lineage>
</organism>
<sequence>MVVETLVDIFANVQASRYLSVAGVVILLYDHLLTFSDEVELLVVLLHVWSIWERKSRFVKGIMALYIATHLASIVSLATAVLMIISVTTFSHELRLCIMSDRDVSFTMLWVPELVFEVSMLDAVIWNALDRPRSEKGELEDMLHRDDFDSITVGEPDIVGDGATLVDISRSRAIQVMPL</sequence>
<comment type="caution">
    <text evidence="3">The sequence shown here is derived from an EMBL/GenBank/DDBJ whole genome shotgun (WGS) entry which is preliminary data.</text>
</comment>
<gene>
    <name evidence="3" type="ORF">WG66_20017</name>
</gene>
<dbReference type="AlphaFoldDB" id="A0A0W0ETK2"/>
<reference evidence="3 4" key="1">
    <citation type="submission" date="2015-12" db="EMBL/GenBank/DDBJ databases">
        <title>Draft genome sequence of Moniliophthora roreri, the causal agent of frosty pod rot of cacao.</title>
        <authorList>
            <person name="Aime M.C."/>
            <person name="Diaz-Valderrama J.R."/>
            <person name="Kijpornyongpan T."/>
            <person name="Phillips-Mora W."/>
        </authorList>
    </citation>
    <scope>NUCLEOTIDE SEQUENCE [LARGE SCALE GENOMIC DNA]</scope>
    <source>
        <strain evidence="3 4">MCA 2952</strain>
    </source>
</reference>
<evidence type="ECO:0000313" key="4">
    <source>
        <dbReference type="Proteomes" id="UP000054988"/>
    </source>
</evidence>
<dbReference type="Proteomes" id="UP000054988">
    <property type="component" value="Unassembled WGS sequence"/>
</dbReference>
<feature type="domain" description="DUF6533" evidence="2">
    <location>
        <begin position="18"/>
        <end position="74"/>
    </location>
</feature>
<evidence type="ECO:0000313" key="3">
    <source>
        <dbReference type="EMBL" id="KTB27402.1"/>
    </source>
</evidence>
<keyword evidence="1" id="KW-0812">Transmembrane</keyword>
<proteinExistence type="predicted"/>
<keyword evidence="1" id="KW-0472">Membrane</keyword>
<evidence type="ECO:0000259" key="2">
    <source>
        <dbReference type="Pfam" id="PF20151"/>
    </source>
</evidence>
<name>A0A0W0ETK2_MONRR</name>
<evidence type="ECO:0000256" key="1">
    <source>
        <dbReference type="SAM" id="Phobius"/>
    </source>
</evidence>
<protein>
    <recommendedName>
        <fullName evidence="2">DUF6533 domain-containing protein</fullName>
    </recommendedName>
</protein>